<feature type="domain" description="Fibronectin type III-like" evidence="8">
    <location>
        <begin position="686"/>
        <end position="755"/>
    </location>
</feature>
<name>A0A2K1XUG9_POPTR</name>
<proteinExistence type="predicted"/>
<evidence type="ECO:0000259" key="8">
    <source>
        <dbReference type="SMART" id="SM01217"/>
    </source>
</evidence>
<evidence type="ECO:0000313" key="10">
    <source>
        <dbReference type="Proteomes" id="UP000006729"/>
    </source>
</evidence>
<evidence type="ECO:0000256" key="2">
    <source>
        <dbReference type="ARBA" id="ARBA00022525"/>
    </source>
</evidence>
<dbReference type="FunFam" id="3.40.50.1700:FF:000001">
    <property type="entry name" value="probable beta-D-xylosidase 2"/>
    <property type="match status" value="1"/>
</dbReference>
<dbReference type="Gene3D" id="3.20.20.300">
    <property type="entry name" value="Glycoside hydrolase, family 3, N-terminal domain"/>
    <property type="match status" value="1"/>
</dbReference>
<dbReference type="InterPro" id="IPR044993">
    <property type="entry name" value="BXL"/>
</dbReference>
<feature type="chain" id="PRO_5014332742" description="Fibronectin type III-like domain-containing protein" evidence="7">
    <location>
        <begin position="24"/>
        <end position="770"/>
    </location>
</feature>
<dbReference type="GO" id="GO:0009044">
    <property type="term" value="F:xylan 1,4-beta-xylosidase activity"/>
    <property type="evidence" value="ECO:0000318"/>
    <property type="project" value="GO_Central"/>
</dbReference>
<accession>A0A2K1XUG9</accession>
<dbReference type="PRINTS" id="PR00133">
    <property type="entry name" value="GLHYDRLASE3"/>
</dbReference>
<dbReference type="SMART" id="SM01217">
    <property type="entry name" value="Fn3_like"/>
    <property type="match status" value="1"/>
</dbReference>
<reference evidence="9 10" key="1">
    <citation type="journal article" date="2006" name="Science">
        <title>The genome of black cottonwood, Populus trichocarpa (Torr. &amp; Gray).</title>
        <authorList>
            <person name="Tuskan G.A."/>
            <person name="Difazio S."/>
            <person name="Jansson S."/>
            <person name="Bohlmann J."/>
            <person name="Grigoriev I."/>
            <person name="Hellsten U."/>
            <person name="Putnam N."/>
            <person name="Ralph S."/>
            <person name="Rombauts S."/>
            <person name="Salamov A."/>
            <person name="Schein J."/>
            <person name="Sterck L."/>
            <person name="Aerts A."/>
            <person name="Bhalerao R.R."/>
            <person name="Bhalerao R.P."/>
            <person name="Blaudez D."/>
            <person name="Boerjan W."/>
            <person name="Brun A."/>
            <person name="Brunner A."/>
            <person name="Busov V."/>
            <person name="Campbell M."/>
            <person name="Carlson J."/>
            <person name="Chalot M."/>
            <person name="Chapman J."/>
            <person name="Chen G.L."/>
            <person name="Cooper D."/>
            <person name="Coutinho P.M."/>
            <person name="Couturier J."/>
            <person name="Covert S."/>
            <person name="Cronk Q."/>
            <person name="Cunningham R."/>
            <person name="Davis J."/>
            <person name="Degroeve S."/>
            <person name="Dejardin A."/>
            <person name="Depamphilis C."/>
            <person name="Detter J."/>
            <person name="Dirks B."/>
            <person name="Dubchak I."/>
            <person name="Duplessis S."/>
            <person name="Ehlting J."/>
            <person name="Ellis B."/>
            <person name="Gendler K."/>
            <person name="Goodstein D."/>
            <person name="Gribskov M."/>
            <person name="Grimwood J."/>
            <person name="Groover A."/>
            <person name="Gunter L."/>
            <person name="Hamberger B."/>
            <person name="Heinze B."/>
            <person name="Helariutta Y."/>
            <person name="Henrissat B."/>
            <person name="Holligan D."/>
            <person name="Holt R."/>
            <person name="Huang W."/>
            <person name="Islam-Faridi N."/>
            <person name="Jones S."/>
            <person name="Jones-Rhoades M."/>
            <person name="Jorgensen R."/>
            <person name="Joshi C."/>
            <person name="Kangasjarvi J."/>
            <person name="Karlsson J."/>
            <person name="Kelleher C."/>
            <person name="Kirkpatrick R."/>
            <person name="Kirst M."/>
            <person name="Kohler A."/>
            <person name="Kalluri U."/>
            <person name="Larimer F."/>
            <person name="Leebens-Mack J."/>
            <person name="Leple J.C."/>
            <person name="Locascio P."/>
            <person name="Lou Y."/>
            <person name="Lucas S."/>
            <person name="Martin F."/>
            <person name="Montanini B."/>
            <person name="Napoli C."/>
            <person name="Nelson D.R."/>
            <person name="Nelson C."/>
            <person name="Nieminen K."/>
            <person name="Nilsson O."/>
            <person name="Pereda V."/>
            <person name="Peter G."/>
            <person name="Philippe R."/>
            <person name="Pilate G."/>
            <person name="Poliakov A."/>
            <person name="Razumovskaya J."/>
            <person name="Richardson P."/>
            <person name="Rinaldi C."/>
            <person name="Ritland K."/>
            <person name="Rouze P."/>
            <person name="Ryaboy D."/>
            <person name="Schmutz J."/>
            <person name="Schrader J."/>
            <person name="Segerman B."/>
            <person name="Shin H."/>
            <person name="Siddiqui A."/>
            <person name="Sterky F."/>
            <person name="Terry A."/>
            <person name="Tsai C.J."/>
            <person name="Uberbacher E."/>
            <person name="Unneberg P."/>
            <person name="Vahala J."/>
            <person name="Wall K."/>
            <person name="Wessler S."/>
            <person name="Yang G."/>
            <person name="Yin T."/>
            <person name="Douglas C."/>
            <person name="Marra M."/>
            <person name="Sandberg G."/>
            <person name="Van de Peer Y."/>
            <person name="Rokhsar D."/>
        </authorList>
    </citation>
    <scope>NUCLEOTIDE SEQUENCE [LARGE SCALE GENOMIC DNA]</scope>
    <source>
        <strain evidence="10">cv. Nisqually</strain>
    </source>
</reference>
<evidence type="ECO:0000256" key="3">
    <source>
        <dbReference type="ARBA" id="ARBA00022729"/>
    </source>
</evidence>
<dbReference type="PANTHER" id="PTHR42721">
    <property type="entry name" value="SUGAR HYDROLASE-RELATED"/>
    <property type="match status" value="1"/>
</dbReference>
<dbReference type="InterPro" id="IPR002772">
    <property type="entry name" value="Glyco_hydro_3_C"/>
</dbReference>
<dbReference type="Pfam" id="PF01915">
    <property type="entry name" value="Glyco_hydro_3_C"/>
    <property type="match status" value="1"/>
</dbReference>
<dbReference type="Gene3D" id="3.40.50.1700">
    <property type="entry name" value="Glycoside hydrolase family 3 C-terminal domain"/>
    <property type="match status" value="1"/>
</dbReference>
<dbReference type="PANTHER" id="PTHR42721:SF45">
    <property type="entry name" value="BETA-D-XYLOSIDASE 2-RELATED"/>
    <property type="match status" value="1"/>
</dbReference>
<dbReference type="InParanoid" id="A0A2K1XUG9"/>
<protein>
    <recommendedName>
        <fullName evidence="8">Fibronectin type III-like domain-containing protein</fullName>
    </recommendedName>
</protein>
<feature type="signal peptide" evidence="7">
    <location>
        <begin position="1"/>
        <end position="23"/>
    </location>
</feature>
<dbReference type="Proteomes" id="UP000006729">
    <property type="component" value="Chromosome 14"/>
</dbReference>
<evidence type="ECO:0000256" key="6">
    <source>
        <dbReference type="ARBA" id="ARBA00023295"/>
    </source>
</evidence>
<dbReference type="Gene3D" id="2.60.40.10">
    <property type="entry name" value="Immunoglobulins"/>
    <property type="match status" value="1"/>
</dbReference>
<dbReference type="InterPro" id="IPR001764">
    <property type="entry name" value="Glyco_hydro_3_N"/>
</dbReference>
<keyword evidence="3 7" id="KW-0732">Signal</keyword>
<dbReference type="FunFam" id="2.60.40.10:FF:001463">
    <property type="entry name" value="Probable beta-D-xylosidase 2"/>
    <property type="match status" value="1"/>
</dbReference>
<keyword evidence="10" id="KW-1185">Reference proteome</keyword>
<dbReference type="InterPro" id="IPR017853">
    <property type="entry name" value="GH"/>
</dbReference>
<dbReference type="InterPro" id="IPR013783">
    <property type="entry name" value="Ig-like_fold"/>
</dbReference>
<dbReference type="FunFam" id="3.20.20.300:FF:000004">
    <property type="entry name" value="probable beta-D-xylosidase 7"/>
    <property type="match status" value="1"/>
</dbReference>
<dbReference type="Pfam" id="PF00933">
    <property type="entry name" value="Glyco_hydro_3"/>
    <property type="match status" value="1"/>
</dbReference>
<dbReference type="InterPro" id="IPR036962">
    <property type="entry name" value="Glyco_hydro_3_N_sf"/>
</dbReference>
<dbReference type="InterPro" id="IPR036881">
    <property type="entry name" value="Glyco_hydro_3_C_sf"/>
</dbReference>
<keyword evidence="4" id="KW-0378">Hydrolase</keyword>
<keyword evidence="6" id="KW-0326">Glycosidase</keyword>
<gene>
    <name evidence="9" type="ORF">POPTR_014G122200</name>
</gene>
<dbReference type="AlphaFoldDB" id="A0A2K1XUG9"/>
<organism evidence="9 10">
    <name type="scientific">Populus trichocarpa</name>
    <name type="common">Western balsam poplar</name>
    <name type="synonym">Populus balsamifera subsp. trichocarpa</name>
    <dbReference type="NCBI Taxonomy" id="3694"/>
    <lineage>
        <taxon>Eukaryota</taxon>
        <taxon>Viridiplantae</taxon>
        <taxon>Streptophyta</taxon>
        <taxon>Embryophyta</taxon>
        <taxon>Tracheophyta</taxon>
        <taxon>Spermatophyta</taxon>
        <taxon>Magnoliopsida</taxon>
        <taxon>eudicotyledons</taxon>
        <taxon>Gunneridae</taxon>
        <taxon>Pentapetalae</taxon>
        <taxon>rosids</taxon>
        <taxon>fabids</taxon>
        <taxon>Malpighiales</taxon>
        <taxon>Salicaceae</taxon>
        <taxon>Saliceae</taxon>
        <taxon>Populus</taxon>
    </lineage>
</organism>
<evidence type="ECO:0000256" key="7">
    <source>
        <dbReference type="SAM" id="SignalP"/>
    </source>
</evidence>
<keyword evidence="2" id="KW-0964">Secreted</keyword>
<evidence type="ECO:0000256" key="5">
    <source>
        <dbReference type="ARBA" id="ARBA00023180"/>
    </source>
</evidence>
<comment type="subcellular location">
    <subcellularLocation>
        <location evidence="1">Secreted</location>
    </subcellularLocation>
</comment>
<dbReference type="SUPFAM" id="SSF52279">
    <property type="entry name" value="Beta-D-glucan exohydrolase, C-terminal domain"/>
    <property type="match status" value="1"/>
</dbReference>
<dbReference type="FunCoup" id="A0A2K1XUG9">
    <property type="interactions" value="55"/>
</dbReference>
<dbReference type="GO" id="GO:0045493">
    <property type="term" value="P:xylan catabolic process"/>
    <property type="evidence" value="ECO:0000318"/>
    <property type="project" value="GO_Central"/>
</dbReference>
<dbReference type="SUPFAM" id="SSF51445">
    <property type="entry name" value="(Trans)glycosidases"/>
    <property type="match status" value="1"/>
</dbReference>
<evidence type="ECO:0000256" key="1">
    <source>
        <dbReference type="ARBA" id="ARBA00004613"/>
    </source>
</evidence>
<keyword evidence="5" id="KW-0325">Glycoprotein</keyword>
<evidence type="ECO:0000256" key="4">
    <source>
        <dbReference type="ARBA" id="ARBA00022801"/>
    </source>
</evidence>
<evidence type="ECO:0000313" key="9">
    <source>
        <dbReference type="EMBL" id="PNT04419.1"/>
    </source>
</evidence>
<dbReference type="Pfam" id="PF14310">
    <property type="entry name" value="Fn3-like"/>
    <property type="match status" value="1"/>
</dbReference>
<dbReference type="InterPro" id="IPR026891">
    <property type="entry name" value="Fn3-like"/>
</dbReference>
<dbReference type="GO" id="GO:0005576">
    <property type="term" value="C:extracellular region"/>
    <property type="evidence" value="ECO:0007669"/>
    <property type="project" value="UniProtKB-SubCell"/>
</dbReference>
<dbReference type="ExpressionAtlas" id="A0A2K1XUG9">
    <property type="expression patterns" value="baseline and differential"/>
</dbReference>
<dbReference type="EMBL" id="CM009303">
    <property type="protein sequence ID" value="PNT04419.1"/>
    <property type="molecule type" value="Genomic_DNA"/>
</dbReference>
<dbReference type="GO" id="GO:0031222">
    <property type="term" value="P:arabinan catabolic process"/>
    <property type="evidence" value="ECO:0000318"/>
    <property type="project" value="GO_Central"/>
</dbReference>
<sequence>MPTSFIITLSVLFLGVSLQTSKALDPFACDPKDGTTRDLPFCQVKLPIQTRVNDLIGRMTLQEKVGLLVNNAAAVPRLRIKGYEWWSEALHGVSNVGPGTKFGGAFPVATSFPQVITTAASFNATLWEAIGQVVSDEARAMFNGGVAGLTYWSPNVNIFRDPRWGRGQETPGEDPVVVGKYAASYVRGLQGSDGNRLKVAACCKHFTAYDLDNWNGVDRFHFNAEVSKQDMEDTFDVPFRMCVKEGKVASVMCSYNQVNGIPTCADPNLLKKTVRGQWRLDGYIVSDCDSVGVYYGQQHYTSTPEEAASDAIKAGLDLDCGPFLGQHTEDAVKKGLLNEAEINNALLNTLTVQMRLGMFDGEPSSQLYGNLGPNDVCTPAHQELALEAARQGIVLLKNHGPSLPLSTRRHLSVAIVGPNSNVTATMIGNYAGLACGYTTPLQGIQRYAQTIHRQGCADVACVSDQQFSAAIDAARQADATVLVMGLDQSIEAEFRDRTGLLLPGRQQELVSKVAAASKGPTILVLMSGGPIDVSFAENDPKIGSIVWAGYPGQAGGAAISDVLFGITNPGGKLPMTWYPQDYITNLPMTNMAMRSSKSKGYPGRTYRFYKGKVVYPFGHGISYTNFVHTIASAPTMVSVPLDGHRHGSGNATISGKAIRVTHARCNRLSLGMQVDVKNTGSMDGTHTLLVYSRPPARHWAPHKQLVAFEKVHVAAGTQQRVGINIHVCKSLSVVDGSGIRRIPMGEHSLHIGDVKHSVSLQASILGVVES</sequence>
<dbReference type="GO" id="GO:0046556">
    <property type="term" value="F:alpha-L-arabinofuranosidase activity"/>
    <property type="evidence" value="ECO:0000318"/>
    <property type="project" value="GO_Central"/>
</dbReference>